<gene>
    <name evidence="9" type="ORF">SAMN04489743_3669</name>
</gene>
<dbReference type="PROSITE" id="PS50110">
    <property type="entry name" value="RESPONSE_REGULATORY"/>
    <property type="match status" value="1"/>
</dbReference>
<dbReference type="GO" id="GO:0006355">
    <property type="term" value="P:regulation of DNA-templated transcription"/>
    <property type="evidence" value="ECO:0007669"/>
    <property type="project" value="TreeGrafter"/>
</dbReference>
<evidence type="ECO:0000259" key="8">
    <source>
        <dbReference type="PROSITE" id="PS50110"/>
    </source>
</evidence>
<dbReference type="Pfam" id="PF00072">
    <property type="entry name" value="Response_reg"/>
    <property type="match status" value="1"/>
</dbReference>
<dbReference type="EMBL" id="LT629779">
    <property type="protein sequence ID" value="SDT57253.1"/>
    <property type="molecule type" value="Genomic_DNA"/>
</dbReference>
<evidence type="ECO:0000256" key="4">
    <source>
        <dbReference type="ARBA" id="ARBA00023125"/>
    </source>
</evidence>
<keyword evidence="10" id="KW-1185">Reference proteome</keyword>
<feature type="compositionally biased region" description="Polar residues" evidence="7">
    <location>
        <begin position="136"/>
        <end position="147"/>
    </location>
</feature>
<evidence type="ECO:0000313" key="10">
    <source>
        <dbReference type="Proteomes" id="UP000198751"/>
    </source>
</evidence>
<keyword evidence="2" id="KW-0902">Two-component regulatory system</keyword>
<dbReference type="PANTHER" id="PTHR48111">
    <property type="entry name" value="REGULATOR OF RPOS"/>
    <property type="match status" value="1"/>
</dbReference>
<dbReference type="GO" id="GO:0000976">
    <property type="term" value="F:transcription cis-regulatory region binding"/>
    <property type="evidence" value="ECO:0007669"/>
    <property type="project" value="TreeGrafter"/>
</dbReference>
<keyword evidence="5" id="KW-0804">Transcription</keyword>
<dbReference type="AlphaFoldDB" id="A0A1H2BG67"/>
<evidence type="ECO:0000313" key="9">
    <source>
        <dbReference type="EMBL" id="SDT57253.1"/>
    </source>
</evidence>
<evidence type="ECO:0000256" key="7">
    <source>
        <dbReference type="SAM" id="MobiDB-lite"/>
    </source>
</evidence>
<dbReference type="InterPro" id="IPR039420">
    <property type="entry name" value="WalR-like"/>
</dbReference>
<evidence type="ECO:0000256" key="6">
    <source>
        <dbReference type="PROSITE-ProRule" id="PRU00169"/>
    </source>
</evidence>
<keyword evidence="3" id="KW-0805">Transcription regulation</keyword>
<dbReference type="Proteomes" id="UP000198751">
    <property type="component" value="Chromosome I"/>
</dbReference>
<dbReference type="PANTHER" id="PTHR48111:SF1">
    <property type="entry name" value="TWO-COMPONENT RESPONSE REGULATOR ORR33"/>
    <property type="match status" value="1"/>
</dbReference>
<feature type="region of interest" description="Disordered" evidence="7">
    <location>
        <begin position="122"/>
        <end position="147"/>
    </location>
</feature>
<organism evidence="9 10">
    <name type="scientific">Pseudarthrobacter equi</name>
    <dbReference type="NCBI Taxonomy" id="728066"/>
    <lineage>
        <taxon>Bacteria</taxon>
        <taxon>Bacillati</taxon>
        <taxon>Actinomycetota</taxon>
        <taxon>Actinomycetes</taxon>
        <taxon>Micrococcales</taxon>
        <taxon>Micrococcaceae</taxon>
        <taxon>Pseudarthrobacter</taxon>
    </lineage>
</organism>
<dbReference type="SUPFAM" id="SSF52172">
    <property type="entry name" value="CheY-like"/>
    <property type="match status" value="1"/>
</dbReference>
<feature type="domain" description="Response regulatory" evidence="8">
    <location>
        <begin position="6"/>
        <end position="119"/>
    </location>
</feature>
<evidence type="ECO:0000256" key="3">
    <source>
        <dbReference type="ARBA" id="ARBA00023015"/>
    </source>
</evidence>
<dbReference type="GO" id="GO:0000156">
    <property type="term" value="F:phosphorelay response regulator activity"/>
    <property type="evidence" value="ECO:0007669"/>
    <property type="project" value="TreeGrafter"/>
</dbReference>
<feature type="modified residue" description="4-aspartylphosphate" evidence="6">
    <location>
        <position position="55"/>
    </location>
</feature>
<dbReference type="InterPro" id="IPR001789">
    <property type="entry name" value="Sig_transdc_resp-reg_receiver"/>
</dbReference>
<sequence>MEQQRVCLVVEDNDDIRGLITVVLTRAGFEVRAVASGAEGIAAAADPSVSLVTLDLGLPDMDGHVVARAVRALSKAPLLFLTARSEEDDVLAGMASGAAAYLTKPFHPQELKDLANRLCPAAPAPAASSPEAPHISQANHINGKSFC</sequence>
<dbReference type="GO" id="GO:0032993">
    <property type="term" value="C:protein-DNA complex"/>
    <property type="evidence" value="ECO:0007669"/>
    <property type="project" value="TreeGrafter"/>
</dbReference>
<protein>
    <submittedName>
        <fullName evidence="9">Response regulator receiver domain-containing protein</fullName>
    </submittedName>
</protein>
<evidence type="ECO:0000256" key="5">
    <source>
        <dbReference type="ARBA" id="ARBA00023163"/>
    </source>
</evidence>
<accession>A0A1H2BG67</accession>
<keyword evidence="4" id="KW-0238">DNA-binding</keyword>
<reference evidence="10" key="1">
    <citation type="submission" date="2016-10" db="EMBL/GenBank/DDBJ databases">
        <authorList>
            <person name="Varghese N."/>
            <person name="Submissions S."/>
        </authorList>
    </citation>
    <scope>NUCLEOTIDE SEQUENCE [LARGE SCALE GENOMIC DNA]</scope>
    <source>
        <strain evidence="10">IMMIB L-1606</strain>
    </source>
</reference>
<proteinExistence type="predicted"/>
<dbReference type="RefSeq" id="WP_091723090.1">
    <property type="nucleotide sequence ID" value="NZ_CAUQLD010000008.1"/>
</dbReference>
<dbReference type="InterPro" id="IPR011006">
    <property type="entry name" value="CheY-like_superfamily"/>
</dbReference>
<feature type="compositionally biased region" description="Low complexity" evidence="7">
    <location>
        <begin position="122"/>
        <end position="133"/>
    </location>
</feature>
<dbReference type="CDD" id="cd17574">
    <property type="entry name" value="REC_OmpR"/>
    <property type="match status" value="1"/>
</dbReference>
<dbReference type="SMART" id="SM00448">
    <property type="entry name" value="REC"/>
    <property type="match status" value="1"/>
</dbReference>
<keyword evidence="1 6" id="KW-0597">Phosphoprotein</keyword>
<dbReference type="GO" id="GO:0005829">
    <property type="term" value="C:cytosol"/>
    <property type="evidence" value="ECO:0007669"/>
    <property type="project" value="TreeGrafter"/>
</dbReference>
<dbReference type="Gene3D" id="3.40.50.2300">
    <property type="match status" value="1"/>
</dbReference>
<evidence type="ECO:0000256" key="1">
    <source>
        <dbReference type="ARBA" id="ARBA00022553"/>
    </source>
</evidence>
<evidence type="ECO:0000256" key="2">
    <source>
        <dbReference type="ARBA" id="ARBA00023012"/>
    </source>
</evidence>
<name>A0A1H2BG67_9MICC</name>
<dbReference type="OrthoDB" id="3197131at2"/>